<dbReference type="Gene3D" id="1.20.5.170">
    <property type="match status" value="1"/>
</dbReference>
<sequence length="216" mass="23967">MDNTQKTKEKRKFQNRIAQRRFRNRKKGIDELFSHPTRDFQTVDNTIQESSNLAWDQQDTPPLPLQSDPQNIFKDTEVANTLGIVVEDPLLSDLGISILDQWLQDPSLLSPLSGADSSTNSTESSHYLNQHQTDSVMLYAGNLALVSNNNSDSSGGGSSYGNITLEIDYAKRSTLPDNNLPTNRSHGTAGHTSTVEGGHTAMQDILNRARIMGYYL</sequence>
<dbReference type="SUPFAM" id="SSF57959">
    <property type="entry name" value="Leucine zipper domain"/>
    <property type="match status" value="1"/>
</dbReference>
<dbReference type="VEuPathDB" id="FungiDB:GLRG_06226"/>
<feature type="domain" description="BZIP" evidence="2">
    <location>
        <begin position="10"/>
        <end position="25"/>
    </location>
</feature>
<evidence type="ECO:0000313" key="3">
    <source>
        <dbReference type="EMBL" id="EFQ31082.1"/>
    </source>
</evidence>
<proteinExistence type="predicted"/>
<name>E3QJP4_COLGM</name>
<dbReference type="InterPro" id="IPR004827">
    <property type="entry name" value="bZIP"/>
</dbReference>
<accession>E3QJP4</accession>
<protein>
    <recommendedName>
        <fullName evidence="2">BZIP domain-containing protein</fullName>
    </recommendedName>
</protein>
<dbReference type="EMBL" id="GG697353">
    <property type="protein sequence ID" value="EFQ31082.1"/>
    <property type="molecule type" value="Genomic_DNA"/>
</dbReference>
<dbReference type="HOGENOM" id="CLU_1277539_0_0_1"/>
<dbReference type="GeneID" id="24411591"/>
<evidence type="ECO:0000313" key="4">
    <source>
        <dbReference type="Proteomes" id="UP000008782"/>
    </source>
</evidence>
<dbReference type="PROSITE" id="PS00036">
    <property type="entry name" value="BZIP_BASIC"/>
    <property type="match status" value="1"/>
</dbReference>
<feature type="compositionally biased region" description="Polar residues" evidence="1">
    <location>
        <begin position="179"/>
        <end position="195"/>
    </location>
</feature>
<evidence type="ECO:0000259" key="2">
    <source>
        <dbReference type="PROSITE" id="PS00036"/>
    </source>
</evidence>
<organism evidence="4">
    <name type="scientific">Colletotrichum graminicola (strain M1.001 / M2 / FGSC 10212)</name>
    <name type="common">Maize anthracnose fungus</name>
    <name type="synonym">Glomerella graminicola</name>
    <dbReference type="NCBI Taxonomy" id="645133"/>
    <lineage>
        <taxon>Eukaryota</taxon>
        <taxon>Fungi</taxon>
        <taxon>Dikarya</taxon>
        <taxon>Ascomycota</taxon>
        <taxon>Pezizomycotina</taxon>
        <taxon>Sordariomycetes</taxon>
        <taxon>Hypocreomycetidae</taxon>
        <taxon>Glomerellales</taxon>
        <taxon>Glomerellaceae</taxon>
        <taxon>Colletotrichum</taxon>
        <taxon>Colletotrichum graminicola species complex</taxon>
    </lineage>
</organism>
<dbReference type="Proteomes" id="UP000008782">
    <property type="component" value="Unassembled WGS sequence"/>
</dbReference>
<keyword evidence="4" id="KW-1185">Reference proteome</keyword>
<dbReference type="CDD" id="cd14688">
    <property type="entry name" value="bZIP_YAP"/>
    <property type="match status" value="1"/>
</dbReference>
<gene>
    <name evidence="3" type="ORF">GLRG_06226</name>
</gene>
<feature type="region of interest" description="Disordered" evidence="1">
    <location>
        <begin position="179"/>
        <end position="199"/>
    </location>
</feature>
<evidence type="ECO:0000256" key="1">
    <source>
        <dbReference type="SAM" id="MobiDB-lite"/>
    </source>
</evidence>
<dbReference type="RefSeq" id="XP_008095102.1">
    <property type="nucleotide sequence ID" value="XM_008096911.1"/>
</dbReference>
<dbReference type="InterPro" id="IPR046347">
    <property type="entry name" value="bZIP_sf"/>
</dbReference>
<reference evidence="4" key="1">
    <citation type="journal article" date="2012" name="Nat. Genet.">
        <title>Lifestyle transitions in plant pathogenic Colletotrichum fungi deciphered by genome and transcriptome analyses.</title>
        <authorList>
            <person name="O'Connell R.J."/>
            <person name="Thon M.R."/>
            <person name="Hacquard S."/>
            <person name="Amyotte S.G."/>
            <person name="Kleemann J."/>
            <person name="Torres M.F."/>
            <person name="Damm U."/>
            <person name="Buiate E.A."/>
            <person name="Epstein L."/>
            <person name="Alkan N."/>
            <person name="Altmueller J."/>
            <person name="Alvarado-Balderrama L."/>
            <person name="Bauser C.A."/>
            <person name="Becker C."/>
            <person name="Birren B.W."/>
            <person name="Chen Z."/>
            <person name="Choi J."/>
            <person name="Crouch J.A."/>
            <person name="Duvick J.P."/>
            <person name="Farman M.A."/>
            <person name="Gan P."/>
            <person name="Heiman D."/>
            <person name="Henrissat B."/>
            <person name="Howard R.J."/>
            <person name="Kabbage M."/>
            <person name="Koch C."/>
            <person name="Kracher B."/>
            <person name="Kubo Y."/>
            <person name="Law A.D."/>
            <person name="Lebrun M.-H."/>
            <person name="Lee Y.-H."/>
            <person name="Miyara I."/>
            <person name="Moore N."/>
            <person name="Neumann U."/>
            <person name="Nordstroem K."/>
            <person name="Panaccione D.G."/>
            <person name="Panstruga R."/>
            <person name="Place M."/>
            <person name="Proctor R.H."/>
            <person name="Prusky D."/>
            <person name="Rech G."/>
            <person name="Reinhardt R."/>
            <person name="Rollins J.A."/>
            <person name="Rounsley S."/>
            <person name="Schardl C.L."/>
            <person name="Schwartz D.C."/>
            <person name="Shenoy N."/>
            <person name="Shirasu K."/>
            <person name="Sikhakolli U.R."/>
            <person name="Stueber K."/>
            <person name="Sukno S.A."/>
            <person name="Sweigard J.A."/>
            <person name="Takano Y."/>
            <person name="Takahara H."/>
            <person name="Trail F."/>
            <person name="van der Does H.C."/>
            <person name="Voll L.M."/>
            <person name="Will I."/>
            <person name="Young S."/>
            <person name="Zeng Q."/>
            <person name="Zhang J."/>
            <person name="Zhou S."/>
            <person name="Dickman M.B."/>
            <person name="Schulze-Lefert P."/>
            <person name="Ver Loren van Themaat E."/>
            <person name="Ma L.-J."/>
            <person name="Vaillancourt L.J."/>
        </authorList>
    </citation>
    <scope>NUCLEOTIDE SEQUENCE [LARGE SCALE GENOMIC DNA]</scope>
    <source>
        <strain evidence="4">M1.001 / M2 / FGSC 10212</strain>
    </source>
</reference>
<dbReference type="GO" id="GO:0003700">
    <property type="term" value="F:DNA-binding transcription factor activity"/>
    <property type="evidence" value="ECO:0007669"/>
    <property type="project" value="InterPro"/>
</dbReference>
<dbReference type="AlphaFoldDB" id="E3QJP4"/>